<evidence type="ECO:0000313" key="1">
    <source>
        <dbReference type="EMBL" id="GAA2276710.1"/>
    </source>
</evidence>
<keyword evidence="2" id="KW-1185">Reference proteome</keyword>
<dbReference type="EMBL" id="BAAATR010000055">
    <property type="protein sequence ID" value="GAA2276710.1"/>
    <property type="molecule type" value="Genomic_DNA"/>
</dbReference>
<gene>
    <name evidence="1" type="ORF">GCM10010430_73270</name>
</gene>
<accession>A0ABP5RUZ4</accession>
<dbReference type="Proteomes" id="UP001500305">
    <property type="component" value="Unassembled WGS sequence"/>
</dbReference>
<sequence length="61" mass="6786">MTVLAFTRTMGNRLLNALVPQQTASAGCGPDYTWCNKYLDDTNICLQTCYYNGHCQAFCSP</sequence>
<comment type="caution">
    <text evidence="1">The sequence shown here is derived from an EMBL/GenBank/DDBJ whole genome shotgun (WGS) entry which is preliminary data.</text>
</comment>
<name>A0ABP5RUZ4_9ACTN</name>
<protein>
    <submittedName>
        <fullName evidence="1">Uncharacterized protein</fullName>
    </submittedName>
</protein>
<evidence type="ECO:0000313" key="2">
    <source>
        <dbReference type="Proteomes" id="UP001500305"/>
    </source>
</evidence>
<reference evidence="2" key="1">
    <citation type="journal article" date="2019" name="Int. J. Syst. Evol. Microbiol.">
        <title>The Global Catalogue of Microorganisms (GCM) 10K type strain sequencing project: providing services to taxonomists for standard genome sequencing and annotation.</title>
        <authorList>
            <consortium name="The Broad Institute Genomics Platform"/>
            <consortium name="The Broad Institute Genome Sequencing Center for Infectious Disease"/>
            <person name="Wu L."/>
            <person name="Ma J."/>
        </authorList>
    </citation>
    <scope>NUCLEOTIDE SEQUENCE [LARGE SCALE GENOMIC DNA]</scope>
    <source>
        <strain evidence="2">JCM 7356</strain>
    </source>
</reference>
<proteinExistence type="predicted"/>
<organism evidence="1 2">
    <name type="scientific">Kitasatospora cystarginea</name>
    <dbReference type="NCBI Taxonomy" id="58350"/>
    <lineage>
        <taxon>Bacteria</taxon>
        <taxon>Bacillati</taxon>
        <taxon>Actinomycetota</taxon>
        <taxon>Actinomycetes</taxon>
        <taxon>Kitasatosporales</taxon>
        <taxon>Streptomycetaceae</taxon>
        <taxon>Kitasatospora</taxon>
    </lineage>
</organism>